<dbReference type="AlphaFoldDB" id="A0A3S5ATL2"/>
<sequence>MTLQEANNLCETESLAQYPVKNEVATRSVEKQVSLKCNKDDDGCNSSGYKYENKLGVESYPLDVNINSRKAVFTACMAKQGWKNTSWL</sequence>
<reference evidence="1 2" key="1">
    <citation type="submission" date="2018-12" db="EMBL/GenBank/DDBJ databases">
        <authorList>
            <consortium name="Pathogen Informatics"/>
        </authorList>
    </citation>
    <scope>NUCLEOTIDE SEQUENCE [LARGE SCALE GENOMIC DNA]</scope>
    <source>
        <strain evidence="1 2">NCTC13193</strain>
    </source>
</reference>
<evidence type="ECO:0000313" key="2">
    <source>
        <dbReference type="Proteomes" id="UP000270487"/>
    </source>
</evidence>
<accession>A0A3S5ATL2</accession>
<name>A0A3S5ATL2_SERFO</name>
<gene>
    <name evidence="1" type="ORF">NCTC13193_02954</name>
</gene>
<protein>
    <submittedName>
        <fullName evidence="1">Uncharacterized protein</fullName>
    </submittedName>
</protein>
<evidence type="ECO:0000313" key="1">
    <source>
        <dbReference type="EMBL" id="VEI70302.1"/>
    </source>
</evidence>
<proteinExistence type="predicted"/>
<organism evidence="1 2">
    <name type="scientific">Serratia fonticola</name>
    <dbReference type="NCBI Taxonomy" id="47917"/>
    <lineage>
        <taxon>Bacteria</taxon>
        <taxon>Pseudomonadati</taxon>
        <taxon>Pseudomonadota</taxon>
        <taxon>Gammaproteobacteria</taxon>
        <taxon>Enterobacterales</taxon>
        <taxon>Yersiniaceae</taxon>
        <taxon>Serratia</taxon>
    </lineage>
</organism>
<dbReference type="EMBL" id="LR134492">
    <property type="protein sequence ID" value="VEI70302.1"/>
    <property type="molecule type" value="Genomic_DNA"/>
</dbReference>
<dbReference type="Proteomes" id="UP000270487">
    <property type="component" value="Chromosome"/>
</dbReference>